<accession>A0A6J5UTU3</accession>
<organism evidence="2 3">
    <name type="scientific">Prunus armeniaca</name>
    <name type="common">Apricot</name>
    <name type="synonym">Armeniaca vulgaris</name>
    <dbReference type="NCBI Taxonomy" id="36596"/>
    <lineage>
        <taxon>Eukaryota</taxon>
        <taxon>Viridiplantae</taxon>
        <taxon>Streptophyta</taxon>
        <taxon>Embryophyta</taxon>
        <taxon>Tracheophyta</taxon>
        <taxon>Spermatophyta</taxon>
        <taxon>Magnoliopsida</taxon>
        <taxon>eudicotyledons</taxon>
        <taxon>Gunneridae</taxon>
        <taxon>Pentapetalae</taxon>
        <taxon>rosids</taxon>
        <taxon>fabids</taxon>
        <taxon>Rosales</taxon>
        <taxon>Rosaceae</taxon>
        <taxon>Amygdaloideae</taxon>
        <taxon>Amygdaleae</taxon>
        <taxon>Prunus</taxon>
    </lineage>
</organism>
<name>A0A6J5UTU3_PRUAR</name>
<dbReference type="Proteomes" id="UP000507222">
    <property type="component" value="Unassembled WGS sequence"/>
</dbReference>
<protein>
    <submittedName>
        <fullName evidence="2">Uncharacterized protein</fullName>
    </submittedName>
</protein>
<dbReference type="AlphaFoldDB" id="A0A6J5UTU3"/>
<proteinExistence type="predicted"/>
<dbReference type="EMBL" id="CAEKDK010000004">
    <property type="protein sequence ID" value="CAB4278764.1"/>
    <property type="molecule type" value="Genomic_DNA"/>
</dbReference>
<feature type="compositionally biased region" description="Basic residues" evidence="1">
    <location>
        <begin position="43"/>
        <end position="56"/>
    </location>
</feature>
<feature type="compositionally biased region" description="Basic and acidic residues" evidence="1">
    <location>
        <begin position="57"/>
        <end position="73"/>
    </location>
</feature>
<feature type="region of interest" description="Disordered" evidence="1">
    <location>
        <begin position="40"/>
        <end position="73"/>
    </location>
</feature>
<gene>
    <name evidence="2" type="ORF">CURHAP_LOCUS30530</name>
</gene>
<sequence>MEHTLLQLLNICETAEKTFKREEGNGTIAVFKKGSTSSAKLGNKGKGKFNASKKKKWNTELKPKGGIKKKQEEGKWQKDSVSILGKTDTGKGIVGLT</sequence>
<evidence type="ECO:0000256" key="1">
    <source>
        <dbReference type="SAM" id="MobiDB-lite"/>
    </source>
</evidence>
<reference evidence="2 3" key="1">
    <citation type="submission" date="2020-05" db="EMBL/GenBank/DDBJ databases">
        <authorList>
            <person name="Campoy J."/>
            <person name="Schneeberger K."/>
            <person name="Spophaly S."/>
        </authorList>
    </citation>
    <scope>NUCLEOTIDE SEQUENCE [LARGE SCALE GENOMIC DNA]</scope>
    <source>
        <strain evidence="2">PruArmRojPasFocal</strain>
    </source>
</reference>
<evidence type="ECO:0000313" key="3">
    <source>
        <dbReference type="Proteomes" id="UP000507222"/>
    </source>
</evidence>
<evidence type="ECO:0000313" key="2">
    <source>
        <dbReference type="EMBL" id="CAB4278764.1"/>
    </source>
</evidence>